<evidence type="ECO:0000313" key="5">
    <source>
        <dbReference type="Proteomes" id="UP000037460"/>
    </source>
</evidence>
<proteinExistence type="predicted"/>
<organism evidence="4 5">
    <name type="scientific">Chrysochromulina tobinii</name>
    <dbReference type="NCBI Taxonomy" id="1460289"/>
    <lineage>
        <taxon>Eukaryota</taxon>
        <taxon>Haptista</taxon>
        <taxon>Haptophyta</taxon>
        <taxon>Prymnesiophyceae</taxon>
        <taxon>Prymnesiales</taxon>
        <taxon>Chrysochromulinaceae</taxon>
        <taxon>Chrysochromulina</taxon>
    </lineage>
</organism>
<accession>A0A0M0J9U8</accession>
<dbReference type="PANTHER" id="PTHR47414">
    <property type="entry name" value="PEPTIDYL-PROLYL CIS-TRANS ISOMERASE FKBP20-2, CHLOROPLASTIC"/>
    <property type="match status" value="1"/>
</dbReference>
<name>A0A0M0J9U8_9EUKA</name>
<feature type="chain" id="PRO_5005601543" description="peptidylprolyl isomerase" evidence="2">
    <location>
        <begin position="21"/>
        <end position="558"/>
    </location>
</feature>
<dbReference type="PROSITE" id="PS50059">
    <property type="entry name" value="FKBP_PPIASE"/>
    <property type="match status" value="1"/>
</dbReference>
<keyword evidence="1" id="KW-0413">Isomerase</keyword>
<keyword evidence="2" id="KW-0732">Signal</keyword>
<dbReference type="GO" id="GO:0003755">
    <property type="term" value="F:peptidyl-prolyl cis-trans isomerase activity"/>
    <property type="evidence" value="ECO:0007669"/>
    <property type="project" value="UniProtKB-KW"/>
</dbReference>
<comment type="caution">
    <text evidence="4">The sequence shown here is derived from an EMBL/GenBank/DDBJ whole genome shotgun (WGS) entry which is preliminary data.</text>
</comment>
<dbReference type="PANTHER" id="PTHR47414:SF1">
    <property type="entry name" value="PEPTIDYL-PROLYL CIS-TRANS ISOMERASE FKBP20-2, CHLOROPLASTIC"/>
    <property type="match status" value="1"/>
</dbReference>
<dbReference type="EMBL" id="JWZX01003217">
    <property type="protein sequence ID" value="KOO23127.1"/>
    <property type="molecule type" value="Genomic_DNA"/>
</dbReference>
<feature type="signal peptide" evidence="2">
    <location>
        <begin position="1"/>
        <end position="20"/>
    </location>
</feature>
<keyword evidence="1" id="KW-0697">Rotamase</keyword>
<evidence type="ECO:0000259" key="3">
    <source>
        <dbReference type="PROSITE" id="PS50059"/>
    </source>
</evidence>
<sequence length="558" mass="59005">MIATMAAIVAALLPQPPALCTRRVWLTLGGMAAIALPNPTSAASGPISEGVRTRSGLLYMDFKEGSGSTPRFGQLLRFHYVGYAPNTQKRTLVSFDSSYDRRSAYLVKHGNGFTCQGIEEALHTMRVGGRRRVVLPPALGYTADKGPMPPGAGARSKLFDAVTAGEPLIFDLELVSIMDDLLDRGDYDDLAGKVATAPVLATDDDAGTAGAVPSPKALLELLRFSPLAGFQQLVAAAAPPARLLDLLPPPLDTALLANFASTRLTPLDRASAVGLAAAWADFDQSDAASWARYDQLSAETLFKKYGGVTNALYEELVAPLLHVLPMGPGYDLSAAAALSCFHVFALQSRGAFDVRWCRGSIAEKIFAPWRKKLLARGVTVQNSARVSTITRDGEEAAATPYATPYATPPSGRLVVRVEGSSELLLADAVVLAVGAVSAGRLADVSPVLGSLPAARKFRGLRGVTCVAVRLFLQPAAERTRQLSGGICDSTLLPPAVARAMADSPVLVVGPHVGGMSELVETGFCVYDLQRLHNEHADGELAVMEVDFYRADALAAIEP</sequence>
<evidence type="ECO:0000256" key="2">
    <source>
        <dbReference type="SAM" id="SignalP"/>
    </source>
</evidence>
<dbReference type="Gene3D" id="3.10.50.40">
    <property type="match status" value="1"/>
</dbReference>
<dbReference type="SUPFAM" id="SSF51905">
    <property type="entry name" value="FAD/NAD(P)-binding domain"/>
    <property type="match status" value="1"/>
</dbReference>
<keyword evidence="5" id="KW-1185">Reference proteome</keyword>
<dbReference type="InterPro" id="IPR046357">
    <property type="entry name" value="PPIase_dom_sf"/>
</dbReference>
<dbReference type="EC" id="5.2.1.8" evidence="1"/>
<gene>
    <name evidence="4" type="ORF">Ctob_001302</name>
</gene>
<dbReference type="AlphaFoldDB" id="A0A0M0J9U8"/>
<dbReference type="Pfam" id="PF00254">
    <property type="entry name" value="FKBP_C"/>
    <property type="match status" value="1"/>
</dbReference>
<dbReference type="Proteomes" id="UP000037460">
    <property type="component" value="Unassembled WGS sequence"/>
</dbReference>
<dbReference type="InterPro" id="IPR001179">
    <property type="entry name" value="PPIase_FKBP_dom"/>
</dbReference>
<dbReference type="InterPro" id="IPR036188">
    <property type="entry name" value="FAD/NAD-bd_sf"/>
</dbReference>
<comment type="catalytic activity">
    <reaction evidence="1">
        <text>[protein]-peptidylproline (omega=180) = [protein]-peptidylproline (omega=0)</text>
        <dbReference type="Rhea" id="RHEA:16237"/>
        <dbReference type="Rhea" id="RHEA-COMP:10747"/>
        <dbReference type="Rhea" id="RHEA-COMP:10748"/>
        <dbReference type="ChEBI" id="CHEBI:83833"/>
        <dbReference type="ChEBI" id="CHEBI:83834"/>
        <dbReference type="EC" id="5.2.1.8"/>
    </reaction>
</comment>
<dbReference type="InterPro" id="IPR044239">
    <property type="entry name" value="FKBP20-2-like"/>
</dbReference>
<evidence type="ECO:0000256" key="1">
    <source>
        <dbReference type="PROSITE-ProRule" id="PRU00277"/>
    </source>
</evidence>
<dbReference type="SUPFAM" id="SSF54534">
    <property type="entry name" value="FKBP-like"/>
    <property type="match status" value="1"/>
</dbReference>
<dbReference type="OrthoDB" id="188146at2759"/>
<reference evidence="5" key="1">
    <citation type="journal article" date="2015" name="PLoS Genet.">
        <title>Genome Sequence and Transcriptome Analyses of Chrysochromulina tobin: Metabolic Tools for Enhanced Algal Fitness in the Prominent Order Prymnesiales (Haptophyceae).</title>
        <authorList>
            <person name="Hovde B.T."/>
            <person name="Deodato C.R."/>
            <person name="Hunsperger H.M."/>
            <person name="Ryken S.A."/>
            <person name="Yost W."/>
            <person name="Jha R.K."/>
            <person name="Patterson J."/>
            <person name="Monnat R.J. Jr."/>
            <person name="Barlow S.B."/>
            <person name="Starkenburg S.R."/>
            <person name="Cattolico R.A."/>
        </authorList>
    </citation>
    <scope>NUCLEOTIDE SEQUENCE</scope>
    <source>
        <strain evidence="5">CCMP291</strain>
    </source>
</reference>
<protein>
    <recommendedName>
        <fullName evidence="1">peptidylprolyl isomerase</fullName>
        <ecNumber evidence="1">5.2.1.8</ecNumber>
    </recommendedName>
</protein>
<feature type="domain" description="PPIase FKBP-type" evidence="3">
    <location>
        <begin position="73"/>
        <end position="178"/>
    </location>
</feature>
<evidence type="ECO:0000313" key="4">
    <source>
        <dbReference type="EMBL" id="KOO23127.1"/>
    </source>
</evidence>